<name>A0A3D4VDJ6_9BACT</name>
<dbReference type="Proteomes" id="UP000264071">
    <property type="component" value="Unassembled WGS sequence"/>
</dbReference>
<comment type="similarity">
    <text evidence="2">Belongs to the DoxX family.</text>
</comment>
<dbReference type="InterPro" id="IPR032808">
    <property type="entry name" value="DoxX"/>
</dbReference>
<keyword evidence="4 7" id="KW-0812">Transmembrane</keyword>
<evidence type="ECO:0000256" key="5">
    <source>
        <dbReference type="ARBA" id="ARBA00022989"/>
    </source>
</evidence>
<sequence>MRTFPFLQTVQWLRVLRVLLGLYMAAHGITRAAVGTVDDFGGFLTQTGFPFGLMLAWGITTTEILGGFVLAAGFLVRALCAVFAFQHVMGIVLVHAPRGWFTVGHQVGGAEYSVLLLVCFLLVASTTRPASSLATVGSER</sequence>
<protein>
    <submittedName>
        <fullName evidence="8">DoxX family protein</fullName>
    </submittedName>
</protein>
<evidence type="ECO:0000256" key="1">
    <source>
        <dbReference type="ARBA" id="ARBA00004651"/>
    </source>
</evidence>
<reference evidence="8 9" key="1">
    <citation type="journal article" date="2018" name="Nat. Biotechnol.">
        <title>A standardized bacterial taxonomy based on genome phylogeny substantially revises the tree of life.</title>
        <authorList>
            <person name="Parks D.H."/>
            <person name="Chuvochina M."/>
            <person name="Waite D.W."/>
            <person name="Rinke C."/>
            <person name="Skarshewski A."/>
            <person name="Chaumeil P.A."/>
            <person name="Hugenholtz P."/>
        </authorList>
    </citation>
    <scope>NUCLEOTIDE SEQUENCE [LARGE SCALE GENOMIC DNA]</scope>
    <source>
        <strain evidence="8">UBA8844</strain>
    </source>
</reference>
<keyword evidence="5 7" id="KW-1133">Transmembrane helix</keyword>
<feature type="transmembrane region" description="Helical" evidence="7">
    <location>
        <begin position="12"/>
        <end position="29"/>
    </location>
</feature>
<proteinExistence type="inferred from homology"/>
<dbReference type="InterPro" id="IPR051907">
    <property type="entry name" value="DoxX-like_oxidoreductase"/>
</dbReference>
<evidence type="ECO:0000256" key="2">
    <source>
        <dbReference type="ARBA" id="ARBA00006679"/>
    </source>
</evidence>
<gene>
    <name evidence="8" type="ORF">DGD08_18550</name>
</gene>
<keyword evidence="3" id="KW-1003">Cell membrane</keyword>
<dbReference type="GO" id="GO:0005886">
    <property type="term" value="C:plasma membrane"/>
    <property type="evidence" value="ECO:0007669"/>
    <property type="project" value="UniProtKB-SubCell"/>
</dbReference>
<accession>A0A3D4VDJ6</accession>
<evidence type="ECO:0000256" key="6">
    <source>
        <dbReference type="ARBA" id="ARBA00023136"/>
    </source>
</evidence>
<dbReference type="Pfam" id="PF07681">
    <property type="entry name" value="DoxX"/>
    <property type="match status" value="1"/>
</dbReference>
<evidence type="ECO:0000256" key="3">
    <source>
        <dbReference type="ARBA" id="ARBA00022475"/>
    </source>
</evidence>
<evidence type="ECO:0000256" key="7">
    <source>
        <dbReference type="SAM" id="Phobius"/>
    </source>
</evidence>
<dbReference type="PANTHER" id="PTHR33452:SF1">
    <property type="entry name" value="INNER MEMBRANE PROTEIN YPHA-RELATED"/>
    <property type="match status" value="1"/>
</dbReference>
<organism evidence="8 9">
    <name type="scientific">Gemmatimonas aurantiaca</name>
    <dbReference type="NCBI Taxonomy" id="173480"/>
    <lineage>
        <taxon>Bacteria</taxon>
        <taxon>Pseudomonadati</taxon>
        <taxon>Gemmatimonadota</taxon>
        <taxon>Gemmatimonadia</taxon>
        <taxon>Gemmatimonadales</taxon>
        <taxon>Gemmatimonadaceae</taxon>
        <taxon>Gemmatimonas</taxon>
    </lineage>
</organism>
<dbReference type="EMBL" id="DPIY01000012">
    <property type="protein sequence ID" value="HCT59206.1"/>
    <property type="molecule type" value="Genomic_DNA"/>
</dbReference>
<evidence type="ECO:0000313" key="8">
    <source>
        <dbReference type="EMBL" id="HCT59206.1"/>
    </source>
</evidence>
<comment type="caution">
    <text evidence="8">The sequence shown here is derived from an EMBL/GenBank/DDBJ whole genome shotgun (WGS) entry which is preliminary data.</text>
</comment>
<evidence type="ECO:0000313" key="9">
    <source>
        <dbReference type="Proteomes" id="UP000264071"/>
    </source>
</evidence>
<dbReference type="PANTHER" id="PTHR33452">
    <property type="entry name" value="OXIDOREDUCTASE CATD-RELATED"/>
    <property type="match status" value="1"/>
</dbReference>
<feature type="transmembrane region" description="Helical" evidence="7">
    <location>
        <begin position="103"/>
        <end position="124"/>
    </location>
</feature>
<dbReference type="AlphaFoldDB" id="A0A3D4VDJ6"/>
<evidence type="ECO:0000256" key="4">
    <source>
        <dbReference type="ARBA" id="ARBA00022692"/>
    </source>
</evidence>
<comment type="subcellular location">
    <subcellularLocation>
        <location evidence="1">Cell membrane</location>
        <topology evidence="1">Multi-pass membrane protein</topology>
    </subcellularLocation>
</comment>
<keyword evidence="6 7" id="KW-0472">Membrane</keyword>